<evidence type="ECO:0000313" key="4">
    <source>
        <dbReference type="Proteomes" id="UP000247345"/>
    </source>
</evidence>
<evidence type="ECO:0008006" key="5">
    <source>
        <dbReference type="Google" id="ProtNLM"/>
    </source>
</evidence>
<feature type="domain" description="ThuA-like" evidence="1">
    <location>
        <begin position="28"/>
        <end position="240"/>
    </location>
</feature>
<dbReference type="EMBL" id="MSCK01000001">
    <property type="protein sequence ID" value="PQJ72631.1"/>
    <property type="molecule type" value="Genomic_DNA"/>
</dbReference>
<organism evidence="3 4">
    <name type="scientific">Polaribacter butkevichii</name>
    <dbReference type="NCBI Taxonomy" id="218490"/>
    <lineage>
        <taxon>Bacteria</taxon>
        <taxon>Pseudomonadati</taxon>
        <taxon>Bacteroidota</taxon>
        <taxon>Flavobacteriia</taxon>
        <taxon>Flavobacteriales</taxon>
        <taxon>Flavobacteriaceae</taxon>
    </lineage>
</organism>
<comment type="caution">
    <text evidence="3">The sequence shown here is derived from an EMBL/GenBank/DDBJ whole genome shotgun (WGS) entry which is preliminary data.</text>
</comment>
<dbReference type="AlphaFoldDB" id="A0A2P6CCI2"/>
<evidence type="ECO:0000313" key="3">
    <source>
        <dbReference type="EMBL" id="PQJ72631.1"/>
    </source>
</evidence>
<name>A0A2P6CCI2_9FLAO</name>
<reference evidence="3 4" key="1">
    <citation type="submission" date="2016-12" db="EMBL/GenBank/DDBJ databases">
        <title>Trade-off between light-utilization and light-protection in marine flavobacteria.</title>
        <authorList>
            <person name="Kumagai Y."/>
            <person name="Yoshizawa S."/>
            <person name="Kogure K."/>
            <person name="Iwasaki W."/>
        </authorList>
    </citation>
    <scope>NUCLEOTIDE SEQUENCE [LARGE SCALE GENOMIC DNA]</scope>
    <source>
        <strain evidence="3 4">KCTC 12100</strain>
    </source>
</reference>
<dbReference type="PANTHER" id="PTHR40469">
    <property type="entry name" value="SECRETED GLYCOSYL HYDROLASE"/>
    <property type="match status" value="1"/>
</dbReference>
<evidence type="ECO:0000259" key="2">
    <source>
        <dbReference type="Pfam" id="PF06439"/>
    </source>
</evidence>
<gene>
    <name evidence="3" type="ORF">BTO14_04895</name>
</gene>
<dbReference type="Gene3D" id="2.60.120.560">
    <property type="entry name" value="Exo-inulinase, domain 1"/>
    <property type="match status" value="1"/>
</dbReference>
<dbReference type="SUPFAM" id="SSF52317">
    <property type="entry name" value="Class I glutamine amidotransferase-like"/>
    <property type="match status" value="1"/>
</dbReference>
<dbReference type="PANTHER" id="PTHR40469:SF2">
    <property type="entry name" value="GALACTOSE-BINDING DOMAIN-LIKE SUPERFAMILY PROTEIN"/>
    <property type="match status" value="1"/>
</dbReference>
<accession>A0A2P6CCI2</accession>
<dbReference type="Gene3D" id="3.40.50.880">
    <property type="match status" value="1"/>
</dbReference>
<dbReference type="Pfam" id="PF06439">
    <property type="entry name" value="3keto-disac_hyd"/>
    <property type="match status" value="1"/>
</dbReference>
<dbReference type="OrthoDB" id="259356at2"/>
<dbReference type="InterPro" id="IPR029062">
    <property type="entry name" value="Class_I_gatase-like"/>
</dbReference>
<keyword evidence="4" id="KW-1185">Reference proteome</keyword>
<dbReference type="InterPro" id="IPR029010">
    <property type="entry name" value="ThuA-like"/>
</dbReference>
<proteinExistence type="predicted"/>
<dbReference type="GO" id="GO:0016787">
    <property type="term" value="F:hydrolase activity"/>
    <property type="evidence" value="ECO:0007669"/>
    <property type="project" value="InterPro"/>
</dbReference>
<dbReference type="Proteomes" id="UP000247345">
    <property type="component" value="Unassembled WGS sequence"/>
</dbReference>
<sequence length="527" mass="60694">MVFKKIVITFFCLFYVFITYSKQKEPSILVFSKTASFRHKSIPAGIQFFTNLKNETSWKIDFSEDANDFTLENLKNYNVVVFLNTTGNILDKNQKEAFQKYIGHGNGFVGIHAASDTEKEWTWYGDMVGAVFKDHPKVQKAKVYFNNSSLHPATNHLKEEELFRDEWYNFKKPVASHVNVLATVDETSYTGKQMNTKNHPITWFHHFNGGRIFYTGLGHTITSYADARFQKMIKGAILWAADLEQIKKPSTKKWTNLFEGNPSENWDVFIGAPHASVKDLKNIDPKSDGKNATPLGLNNDPKNVFKFEKESGENILHISGEIYGALTSKQEYENYHLKLEFKWGEQIWEPRLLRKRDSGILYHCYGPNDAFWNVWMSSQEFQVQEGDLGDYYALSGTLIDIPSEKIEGEKEFTYVKNGGLNPFSSTQRVPPNHCNKGFDNEKPHGEWNTLELISYKGTSYHVVNGKVVMALYNSRYKNSDDKIVPLTKGKIQIQSEAAEVFYKNVHIKSITNLPRKYKKQVKNRKNK</sequence>
<feature type="domain" description="3-keto-alpha-glucoside-1,2-lyase/3-keto-2-hydroxy-glucal hydratase" evidence="2">
    <location>
        <begin position="253"/>
        <end position="508"/>
    </location>
</feature>
<dbReference type="Pfam" id="PF06283">
    <property type="entry name" value="ThuA"/>
    <property type="match status" value="1"/>
</dbReference>
<evidence type="ECO:0000259" key="1">
    <source>
        <dbReference type="Pfam" id="PF06283"/>
    </source>
</evidence>
<dbReference type="InterPro" id="IPR010496">
    <property type="entry name" value="AL/BT2_dom"/>
</dbReference>
<protein>
    <recommendedName>
        <fullName evidence="5">Glycosyl hydrolase</fullName>
    </recommendedName>
</protein>